<organism evidence="1 2">
    <name type="scientific">Sphingomonas koreensis</name>
    <dbReference type="NCBI Taxonomy" id="93064"/>
    <lineage>
        <taxon>Bacteria</taxon>
        <taxon>Pseudomonadati</taxon>
        <taxon>Pseudomonadota</taxon>
        <taxon>Alphaproteobacteria</taxon>
        <taxon>Sphingomonadales</taxon>
        <taxon>Sphingomonadaceae</taxon>
        <taxon>Sphingomonas</taxon>
    </lineage>
</organism>
<reference evidence="1 2" key="1">
    <citation type="submission" date="2018-07" db="EMBL/GenBank/DDBJ databases">
        <title>Genomic and Epidemiologic Investigation of an Indolent Hospital Outbreak.</title>
        <authorList>
            <person name="Johnson R.C."/>
            <person name="Deming C."/>
            <person name="Conlan S."/>
            <person name="Zellmer C.J."/>
            <person name="Michelin A.V."/>
            <person name="Lee-Lin S."/>
            <person name="Thomas P.J."/>
            <person name="Park M."/>
            <person name="Weingarten R.A."/>
            <person name="Less J."/>
            <person name="Dekker J.P."/>
            <person name="Frank K.M."/>
            <person name="Musser K.A."/>
            <person name="Mcquiston J.R."/>
            <person name="Henderson D.K."/>
            <person name="Lau A.F."/>
            <person name="Palmore T.N."/>
            <person name="Segre J.A."/>
        </authorList>
    </citation>
    <scope>NUCLEOTIDE SEQUENCE [LARGE SCALE GENOMIC DNA]</scope>
    <source>
        <strain evidence="1 2">SK-CDC1_0717</strain>
    </source>
</reference>
<dbReference type="RefSeq" id="WP_126004717.1">
    <property type="nucleotide sequence ID" value="NZ_QQYZ01000011.1"/>
</dbReference>
<dbReference type="Proteomes" id="UP000287746">
    <property type="component" value="Unassembled WGS sequence"/>
</dbReference>
<sequence>MSALAYASLGEMDAWAERIMMRGPDFVIGELRNPYLRRWWIVPRNYASNTYLHEILRSDDDRAGHDHPWPNSSYVIAGGYFEVIYDPIQPWIEVDRLWRGPGSCVMRKATDTHRLIVPDGGRCISLFTTRPKEREWGFWCPDGRGWVNWRDFTGGENGETIGRGCEA</sequence>
<accession>A0A430G2E7</accession>
<protein>
    <submittedName>
        <fullName evidence="1">Uncharacterized protein</fullName>
    </submittedName>
</protein>
<comment type="caution">
    <text evidence="1">The sequence shown here is derived from an EMBL/GenBank/DDBJ whole genome shotgun (WGS) entry which is preliminary data.</text>
</comment>
<dbReference type="AlphaFoldDB" id="A0A430G2E7"/>
<evidence type="ECO:0000313" key="1">
    <source>
        <dbReference type="EMBL" id="RSY83144.1"/>
    </source>
</evidence>
<name>A0A430G2E7_9SPHN</name>
<dbReference type="EMBL" id="QQYZ01000011">
    <property type="protein sequence ID" value="RSY83144.1"/>
    <property type="molecule type" value="Genomic_DNA"/>
</dbReference>
<gene>
    <name evidence="1" type="ORF">DAH66_12810</name>
</gene>
<evidence type="ECO:0000313" key="2">
    <source>
        <dbReference type="Proteomes" id="UP000287746"/>
    </source>
</evidence>
<proteinExistence type="predicted"/>